<dbReference type="EMBL" id="CAJVNV010000512">
    <property type="protein sequence ID" value="CAG8221618.1"/>
    <property type="molecule type" value="Genomic_DNA"/>
</dbReference>
<proteinExistence type="predicted"/>
<evidence type="ECO:0000313" key="1">
    <source>
        <dbReference type="EMBL" id="CAG8221618.1"/>
    </source>
</evidence>
<gene>
    <name evidence="1" type="ORF">PNAL_LOCUS8048</name>
</gene>
<protein>
    <submittedName>
        <fullName evidence="1">Uncharacterized protein</fullName>
    </submittedName>
</protein>
<dbReference type="AlphaFoldDB" id="A0A9W4MYB3"/>
<reference evidence="1" key="1">
    <citation type="submission" date="2021-07" db="EMBL/GenBank/DDBJ databases">
        <authorList>
            <person name="Branca A.L. A."/>
        </authorList>
    </citation>
    <scope>NUCLEOTIDE SEQUENCE</scope>
</reference>
<name>A0A9W4MYB3_PENNA</name>
<accession>A0A9W4MYB3</accession>
<dbReference type="Proteomes" id="UP001153461">
    <property type="component" value="Unassembled WGS sequence"/>
</dbReference>
<sequence>CCGWFSNLDSSSGAWDTRHCLLTGRSIGKWDGPFWSSRWIGSELVLQGHL</sequence>
<evidence type="ECO:0000313" key="2">
    <source>
        <dbReference type="Proteomes" id="UP001153461"/>
    </source>
</evidence>
<dbReference type="OrthoDB" id="2146436at2759"/>
<organism evidence="1 2">
    <name type="scientific">Penicillium nalgiovense</name>
    <dbReference type="NCBI Taxonomy" id="60175"/>
    <lineage>
        <taxon>Eukaryota</taxon>
        <taxon>Fungi</taxon>
        <taxon>Dikarya</taxon>
        <taxon>Ascomycota</taxon>
        <taxon>Pezizomycotina</taxon>
        <taxon>Eurotiomycetes</taxon>
        <taxon>Eurotiomycetidae</taxon>
        <taxon>Eurotiales</taxon>
        <taxon>Aspergillaceae</taxon>
        <taxon>Penicillium</taxon>
    </lineage>
</organism>
<feature type="non-terminal residue" evidence="1">
    <location>
        <position position="1"/>
    </location>
</feature>
<comment type="caution">
    <text evidence="1">The sequence shown here is derived from an EMBL/GenBank/DDBJ whole genome shotgun (WGS) entry which is preliminary data.</text>
</comment>